<dbReference type="RefSeq" id="WP_344658374.1">
    <property type="nucleotide sequence ID" value="NZ_BAAAQM010000020.1"/>
</dbReference>
<reference evidence="5" key="1">
    <citation type="journal article" date="2019" name="Int. J. Syst. Evol. Microbiol.">
        <title>The Global Catalogue of Microorganisms (GCM) 10K type strain sequencing project: providing services to taxonomists for standard genome sequencing and annotation.</title>
        <authorList>
            <consortium name="The Broad Institute Genomics Platform"/>
            <consortium name="The Broad Institute Genome Sequencing Center for Infectious Disease"/>
            <person name="Wu L."/>
            <person name="Ma J."/>
        </authorList>
    </citation>
    <scope>NUCLEOTIDE SEQUENCE [LARGE SCALE GENOMIC DNA]</scope>
    <source>
        <strain evidence="5">JCM 16013</strain>
    </source>
</reference>
<sequence>MREFSVPPLYEVGAAGNLTDVVHDAAEKTPDAALLGRKAGGTWHDVTAKAFLAEVRALAKGIAAAGVAPGDRVALMSRTRYEWTLLDFALFEAGAVVVPIYETSSAEQVEWILSDSGAIAVFAETSVNAATVQTARTGATDSGLGGAPAVRDVWIIAPDSGTGAVEQLSAAGGEITDEELDRRRTAATPESPASLIYTSGTTGRPKGCVLTHGQFLAECHNVTRMAEAAFNSSGSTLLFLPLAHVLARVIQTAALTARVKLGHCSDTKKIVEELGSFKPTFILSVPRVFEKVYNGASQKAHAEGKGAIFDKAAATAIAWSRADYAGKVPLGLKVKHAVFDKLVYGKLRAALGGNATLAVSGGAPLGTRLVHFFHGIGLAVQEGYGLTETCAAITLNPIGAPRPGTVGVPVPGASVKIADDGEILVKGPMVFSGYYNNDGATADAVKDGWFATGDLGSLDKDGYLSITGRKKEILVTAGGKNVAPAVLEDRINAHPLVNLSMVVGDKQPFIAALVTLDPEGLPIWAEAHGKPANWTIAEAAADPDVRAEIQKAVDDANRAVSHAEAIKKFTVLGSEWSVEGGQVTPSMKLKRNVVMLENAEDVEALYAGVGSTTGQ</sequence>
<protein>
    <submittedName>
        <fullName evidence="4">AMP-dependent synthetase/ligase</fullName>
    </submittedName>
</protein>
<feature type="domain" description="AMP-dependent synthetase/ligase" evidence="3">
    <location>
        <begin position="24"/>
        <end position="435"/>
    </location>
</feature>
<dbReference type="PANTHER" id="PTHR43272">
    <property type="entry name" value="LONG-CHAIN-FATTY-ACID--COA LIGASE"/>
    <property type="match status" value="1"/>
</dbReference>
<evidence type="ECO:0000256" key="2">
    <source>
        <dbReference type="ARBA" id="ARBA00022840"/>
    </source>
</evidence>
<dbReference type="InterPro" id="IPR042099">
    <property type="entry name" value="ANL_N_sf"/>
</dbReference>
<dbReference type="Pfam" id="PF00501">
    <property type="entry name" value="AMP-binding"/>
    <property type="match status" value="1"/>
</dbReference>
<evidence type="ECO:0000259" key="3">
    <source>
        <dbReference type="Pfam" id="PF00501"/>
    </source>
</evidence>
<evidence type="ECO:0000313" key="4">
    <source>
        <dbReference type="EMBL" id="GAA1974370.1"/>
    </source>
</evidence>
<dbReference type="PROSITE" id="PS00455">
    <property type="entry name" value="AMP_BINDING"/>
    <property type="match status" value="1"/>
</dbReference>
<keyword evidence="5" id="KW-1185">Reference proteome</keyword>
<dbReference type="InterPro" id="IPR000873">
    <property type="entry name" value="AMP-dep_synth/lig_dom"/>
</dbReference>
<organism evidence="4 5">
    <name type="scientific">Catenulispora subtropica</name>
    <dbReference type="NCBI Taxonomy" id="450798"/>
    <lineage>
        <taxon>Bacteria</taxon>
        <taxon>Bacillati</taxon>
        <taxon>Actinomycetota</taxon>
        <taxon>Actinomycetes</taxon>
        <taxon>Catenulisporales</taxon>
        <taxon>Catenulisporaceae</taxon>
        <taxon>Catenulispora</taxon>
    </lineage>
</organism>
<name>A0ABP5D6K5_9ACTN</name>
<keyword evidence="2" id="KW-0067">ATP-binding</keyword>
<dbReference type="EMBL" id="BAAAQM010000020">
    <property type="protein sequence ID" value="GAA1974370.1"/>
    <property type="molecule type" value="Genomic_DNA"/>
</dbReference>
<dbReference type="PANTHER" id="PTHR43272:SF33">
    <property type="entry name" value="AMP-BINDING DOMAIN-CONTAINING PROTEIN-RELATED"/>
    <property type="match status" value="1"/>
</dbReference>
<dbReference type="Pfam" id="PF23562">
    <property type="entry name" value="AMP-binding_C_3"/>
    <property type="match status" value="1"/>
</dbReference>
<accession>A0ABP5D6K5</accession>
<keyword evidence="1" id="KW-0547">Nucleotide-binding</keyword>
<proteinExistence type="predicted"/>
<dbReference type="Proteomes" id="UP001499854">
    <property type="component" value="Unassembled WGS sequence"/>
</dbReference>
<dbReference type="SUPFAM" id="SSF56801">
    <property type="entry name" value="Acetyl-CoA synthetase-like"/>
    <property type="match status" value="1"/>
</dbReference>
<dbReference type="InterPro" id="IPR020845">
    <property type="entry name" value="AMP-binding_CS"/>
</dbReference>
<evidence type="ECO:0000256" key="1">
    <source>
        <dbReference type="ARBA" id="ARBA00022741"/>
    </source>
</evidence>
<comment type="caution">
    <text evidence="4">The sequence shown here is derived from an EMBL/GenBank/DDBJ whole genome shotgun (WGS) entry which is preliminary data.</text>
</comment>
<dbReference type="Gene3D" id="3.40.50.12780">
    <property type="entry name" value="N-terminal domain of ligase-like"/>
    <property type="match status" value="1"/>
</dbReference>
<evidence type="ECO:0000313" key="5">
    <source>
        <dbReference type="Proteomes" id="UP001499854"/>
    </source>
</evidence>
<gene>
    <name evidence="4" type="ORF">GCM10009838_37940</name>
</gene>
<dbReference type="CDD" id="cd05907">
    <property type="entry name" value="VL_LC_FACS_like"/>
    <property type="match status" value="1"/>
</dbReference>